<feature type="transmembrane region" description="Helical" evidence="7">
    <location>
        <begin position="281"/>
        <end position="309"/>
    </location>
</feature>
<dbReference type="Pfam" id="PF02687">
    <property type="entry name" value="FtsX"/>
    <property type="match status" value="1"/>
</dbReference>
<dbReference type="Proteomes" id="UP000230758">
    <property type="component" value="Unassembled WGS sequence"/>
</dbReference>
<evidence type="ECO:0000259" key="8">
    <source>
        <dbReference type="Pfam" id="PF02687"/>
    </source>
</evidence>
<dbReference type="GO" id="GO:0044874">
    <property type="term" value="P:lipoprotein localization to outer membrane"/>
    <property type="evidence" value="ECO:0007669"/>
    <property type="project" value="TreeGrafter"/>
</dbReference>
<keyword evidence="6 7" id="KW-0472">Membrane</keyword>
<evidence type="ECO:0000256" key="3">
    <source>
        <dbReference type="ARBA" id="ARBA00022475"/>
    </source>
</evidence>
<feature type="domain" description="ABC3 transporter permease C-terminal" evidence="8">
    <location>
        <begin position="287"/>
        <end position="406"/>
    </location>
</feature>
<dbReference type="GO" id="GO:0098797">
    <property type="term" value="C:plasma membrane protein complex"/>
    <property type="evidence" value="ECO:0007669"/>
    <property type="project" value="TreeGrafter"/>
</dbReference>
<evidence type="ECO:0000256" key="5">
    <source>
        <dbReference type="ARBA" id="ARBA00022989"/>
    </source>
</evidence>
<dbReference type="EMBL" id="PFXF01000023">
    <property type="protein sequence ID" value="PJA32731.1"/>
    <property type="molecule type" value="Genomic_DNA"/>
</dbReference>
<evidence type="ECO:0000256" key="2">
    <source>
        <dbReference type="ARBA" id="ARBA00005236"/>
    </source>
</evidence>
<dbReference type="AlphaFoldDB" id="A0A2M7WRV3"/>
<organism evidence="9 10">
    <name type="scientific">Candidatus Zambryskibacteria bacterium CG_4_9_14_3_um_filter_42_15</name>
    <dbReference type="NCBI Taxonomy" id="1975112"/>
    <lineage>
        <taxon>Bacteria</taxon>
        <taxon>Candidatus Zambryskiibacteriota</taxon>
    </lineage>
</organism>
<accession>A0A2M7WRV3</accession>
<sequence>MLQFIRLGFFLALRQVRRASKWTTGLIIFVMTLTFLNLVVVPGILVGLIEGAVSANKEYYTSDILISTLEKKNYIEQSPLIENIIRSMPETLAVSPRYLSSGTVEANYKEASKEEEIDSAGAPFVGIDPIGEDDLTGISGFVVEGEYLAPGDYDQILLGSYLLTEYFPVETASFPTLDNVKVGDKVRISIGEIKREVTVKGIVKSKVDELSYRVYFVDTQFRDLIGRNDYNVGEISVRLKEGVDPNVFKEALLRSGVGEYARVQTFEDAQPKFLKDIKDTFALLGNMISSIGLIVASITIFIVIFINAITRRKFIGILKGIGISGRTIEASYVFQSFFYAACGSVIGILVLYLFLEPFFLAHPINFPFSDGILVAPLNSTAIKILILVVTTIIAGYIPARMIVRRNTLDSILGRN</sequence>
<proteinExistence type="inferred from homology"/>
<keyword evidence="4 7" id="KW-0812">Transmembrane</keyword>
<evidence type="ECO:0000256" key="4">
    <source>
        <dbReference type="ARBA" id="ARBA00022692"/>
    </source>
</evidence>
<evidence type="ECO:0000256" key="7">
    <source>
        <dbReference type="SAM" id="Phobius"/>
    </source>
</evidence>
<dbReference type="InterPro" id="IPR003838">
    <property type="entry name" value="ABC3_permease_C"/>
</dbReference>
<name>A0A2M7WRV3_9BACT</name>
<gene>
    <name evidence="9" type="ORF">CO185_01915</name>
</gene>
<feature type="transmembrane region" description="Helical" evidence="7">
    <location>
        <begin position="375"/>
        <end position="397"/>
    </location>
</feature>
<feature type="transmembrane region" description="Helical" evidence="7">
    <location>
        <begin position="26"/>
        <end position="49"/>
    </location>
</feature>
<keyword evidence="5 7" id="KW-1133">Transmembrane helix</keyword>
<evidence type="ECO:0000256" key="1">
    <source>
        <dbReference type="ARBA" id="ARBA00004651"/>
    </source>
</evidence>
<evidence type="ECO:0000313" key="9">
    <source>
        <dbReference type="EMBL" id="PJA32731.1"/>
    </source>
</evidence>
<evidence type="ECO:0000313" key="10">
    <source>
        <dbReference type="Proteomes" id="UP000230758"/>
    </source>
</evidence>
<dbReference type="PANTHER" id="PTHR30489">
    <property type="entry name" value="LIPOPROTEIN-RELEASING SYSTEM TRANSMEMBRANE PROTEIN LOLE"/>
    <property type="match status" value="1"/>
</dbReference>
<dbReference type="PANTHER" id="PTHR30489:SF0">
    <property type="entry name" value="LIPOPROTEIN-RELEASING SYSTEM TRANSMEMBRANE PROTEIN LOLE"/>
    <property type="match status" value="1"/>
</dbReference>
<comment type="similarity">
    <text evidence="2">Belongs to the ABC-4 integral membrane protein family. LolC/E subfamily.</text>
</comment>
<dbReference type="InterPro" id="IPR051447">
    <property type="entry name" value="Lipoprotein-release_system"/>
</dbReference>
<feature type="transmembrane region" description="Helical" evidence="7">
    <location>
        <begin position="330"/>
        <end position="355"/>
    </location>
</feature>
<protein>
    <recommendedName>
        <fullName evidence="8">ABC3 transporter permease C-terminal domain-containing protein</fullName>
    </recommendedName>
</protein>
<comment type="subcellular location">
    <subcellularLocation>
        <location evidence="1">Cell membrane</location>
        <topology evidence="1">Multi-pass membrane protein</topology>
    </subcellularLocation>
</comment>
<comment type="caution">
    <text evidence="9">The sequence shown here is derived from an EMBL/GenBank/DDBJ whole genome shotgun (WGS) entry which is preliminary data.</text>
</comment>
<keyword evidence="3" id="KW-1003">Cell membrane</keyword>
<reference evidence="10" key="1">
    <citation type="submission" date="2017-09" db="EMBL/GenBank/DDBJ databases">
        <title>Depth-based differentiation of microbial function through sediment-hosted aquifers and enrichment of novel symbionts in the deep terrestrial subsurface.</title>
        <authorList>
            <person name="Probst A.J."/>
            <person name="Ladd B."/>
            <person name="Jarett J.K."/>
            <person name="Geller-Mcgrath D.E."/>
            <person name="Sieber C.M.K."/>
            <person name="Emerson J.B."/>
            <person name="Anantharaman K."/>
            <person name="Thomas B.C."/>
            <person name="Malmstrom R."/>
            <person name="Stieglmeier M."/>
            <person name="Klingl A."/>
            <person name="Woyke T."/>
            <person name="Ryan C.M."/>
            <person name="Banfield J.F."/>
        </authorList>
    </citation>
    <scope>NUCLEOTIDE SEQUENCE [LARGE SCALE GENOMIC DNA]</scope>
</reference>
<evidence type="ECO:0000256" key="6">
    <source>
        <dbReference type="ARBA" id="ARBA00023136"/>
    </source>
</evidence>